<keyword evidence="2" id="KW-0812">Transmembrane</keyword>
<protein>
    <recommendedName>
        <fullName evidence="5">Protein-S-isoprenylcysteine O-methyltransferase</fullName>
        <ecNumber evidence="5">2.1.1.100</ecNumber>
    </recommendedName>
</protein>
<dbReference type="GO" id="GO:0032259">
    <property type="term" value="P:methylation"/>
    <property type="evidence" value="ECO:0007669"/>
    <property type="project" value="UniProtKB-KW"/>
</dbReference>
<evidence type="ECO:0000256" key="1">
    <source>
        <dbReference type="ARBA" id="ARBA00004141"/>
    </source>
</evidence>
<gene>
    <name evidence="6" type="ORF">JAAARDRAFT_62642</name>
</gene>
<comment type="subcellular location">
    <subcellularLocation>
        <location evidence="5">Endoplasmic reticulum membrane</location>
        <topology evidence="5">Multi-pass membrane protein</topology>
    </subcellularLocation>
    <subcellularLocation>
        <location evidence="1">Membrane</location>
        <topology evidence="1">Multi-pass membrane protein</topology>
    </subcellularLocation>
</comment>
<dbReference type="InterPro" id="IPR007269">
    <property type="entry name" value="ICMT_MeTrfase"/>
</dbReference>
<dbReference type="Pfam" id="PF04140">
    <property type="entry name" value="ICMT"/>
    <property type="match status" value="1"/>
</dbReference>
<dbReference type="PANTHER" id="PTHR43847:SF1">
    <property type="entry name" value="BLL3993 PROTEIN"/>
    <property type="match status" value="1"/>
</dbReference>
<dbReference type="HOGENOM" id="CLU_065200_6_0_1"/>
<dbReference type="GO" id="GO:0004671">
    <property type="term" value="F:protein C-terminal S-isoprenylcysteine carboxyl O-methyltransferase activity"/>
    <property type="evidence" value="ECO:0007669"/>
    <property type="project" value="UniProtKB-EC"/>
</dbReference>
<sequence>MTVSLLKIPLLLGVATIHHIAFKPPNKTPSSKELSSSGGWESVIRGLLPFLTLFRSVIWVVTLSEVTVILAQQYPSSPIARQIMSSLIRRETSSASSITLTEPFCVGFLLAVSSGLLRYWCFRQLGQFFTFQLSIRRDHRLITQGPYSIVRHPSYTSALICASGVYIALLSRGSWLRESGVLDYRIVQVALVVCGILRGASHVGLVFRTVGEDAMLRKNFGTEWDEWARRVRYRLVPGVY</sequence>
<keyword evidence="5" id="KW-0808">Transferase</keyword>
<organism evidence="6 7">
    <name type="scientific">Jaapia argillacea MUCL 33604</name>
    <dbReference type="NCBI Taxonomy" id="933084"/>
    <lineage>
        <taxon>Eukaryota</taxon>
        <taxon>Fungi</taxon>
        <taxon>Dikarya</taxon>
        <taxon>Basidiomycota</taxon>
        <taxon>Agaricomycotina</taxon>
        <taxon>Agaricomycetes</taxon>
        <taxon>Agaricomycetidae</taxon>
        <taxon>Jaapiales</taxon>
        <taxon>Jaapiaceae</taxon>
        <taxon>Jaapia</taxon>
    </lineage>
</organism>
<comment type="catalytic activity">
    <reaction evidence="5">
        <text>[protein]-C-terminal S-[(2E,6E)-farnesyl]-L-cysteine + S-adenosyl-L-methionine = [protein]-C-terminal S-[(2E,6E)-farnesyl]-L-cysteine methyl ester + S-adenosyl-L-homocysteine</text>
        <dbReference type="Rhea" id="RHEA:21672"/>
        <dbReference type="Rhea" id="RHEA-COMP:12125"/>
        <dbReference type="Rhea" id="RHEA-COMP:12126"/>
        <dbReference type="ChEBI" id="CHEBI:57856"/>
        <dbReference type="ChEBI" id="CHEBI:59789"/>
        <dbReference type="ChEBI" id="CHEBI:90510"/>
        <dbReference type="ChEBI" id="CHEBI:90511"/>
        <dbReference type="EC" id="2.1.1.100"/>
    </reaction>
</comment>
<dbReference type="EC" id="2.1.1.100" evidence="5"/>
<comment type="similarity">
    <text evidence="5">Belongs to the class VI-like SAM-binding methyltransferase superfamily. Isoprenylcysteine carboxyl methyltransferase family.</text>
</comment>
<accession>A0A067PJM8</accession>
<dbReference type="Gene3D" id="1.20.120.1630">
    <property type="match status" value="1"/>
</dbReference>
<keyword evidence="5" id="KW-0489">Methyltransferase</keyword>
<keyword evidence="5" id="KW-0949">S-adenosyl-L-methionine</keyword>
<dbReference type="Proteomes" id="UP000027265">
    <property type="component" value="Unassembled WGS sequence"/>
</dbReference>
<keyword evidence="4" id="KW-0472">Membrane</keyword>
<dbReference type="InterPro" id="IPR052527">
    <property type="entry name" value="Metal_cation-efflux_comp"/>
</dbReference>
<evidence type="ECO:0000313" key="7">
    <source>
        <dbReference type="Proteomes" id="UP000027265"/>
    </source>
</evidence>
<dbReference type="STRING" id="933084.A0A067PJM8"/>
<dbReference type="GO" id="GO:0005789">
    <property type="term" value="C:endoplasmic reticulum membrane"/>
    <property type="evidence" value="ECO:0007669"/>
    <property type="project" value="UniProtKB-SubCell"/>
</dbReference>
<dbReference type="EMBL" id="KL197750">
    <property type="protein sequence ID" value="KDQ51232.1"/>
    <property type="molecule type" value="Genomic_DNA"/>
</dbReference>
<evidence type="ECO:0000256" key="2">
    <source>
        <dbReference type="ARBA" id="ARBA00022692"/>
    </source>
</evidence>
<reference evidence="7" key="1">
    <citation type="journal article" date="2014" name="Proc. Natl. Acad. Sci. U.S.A.">
        <title>Extensive sampling of basidiomycete genomes demonstrates inadequacy of the white-rot/brown-rot paradigm for wood decay fungi.</title>
        <authorList>
            <person name="Riley R."/>
            <person name="Salamov A.A."/>
            <person name="Brown D.W."/>
            <person name="Nagy L.G."/>
            <person name="Floudas D."/>
            <person name="Held B.W."/>
            <person name="Levasseur A."/>
            <person name="Lombard V."/>
            <person name="Morin E."/>
            <person name="Otillar R."/>
            <person name="Lindquist E.A."/>
            <person name="Sun H."/>
            <person name="LaButti K.M."/>
            <person name="Schmutz J."/>
            <person name="Jabbour D."/>
            <person name="Luo H."/>
            <person name="Baker S.E."/>
            <person name="Pisabarro A.G."/>
            <person name="Walton J.D."/>
            <person name="Blanchette R.A."/>
            <person name="Henrissat B."/>
            <person name="Martin F."/>
            <person name="Cullen D."/>
            <person name="Hibbett D.S."/>
            <person name="Grigoriev I.V."/>
        </authorList>
    </citation>
    <scope>NUCLEOTIDE SEQUENCE [LARGE SCALE GENOMIC DNA]</scope>
    <source>
        <strain evidence="7">MUCL 33604</strain>
    </source>
</reference>
<keyword evidence="3" id="KW-1133">Transmembrane helix</keyword>
<evidence type="ECO:0000256" key="4">
    <source>
        <dbReference type="ARBA" id="ARBA00023136"/>
    </source>
</evidence>
<keyword evidence="7" id="KW-1185">Reference proteome</keyword>
<dbReference type="PANTHER" id="PTHR43847">
    <property type="entry name" value="BLL3993 PROTEIN"/>
    <property type="match status" value="1"/>
</dbReference>
<evidence type="ECO:0000256" key="5">
    <source>
        <dbReference type="RuleBase" id="RU362022"/>
    </source>
</evidence>
<dbReference type="InParanoid" id="A0A067PJM8"/>
<keyword evidence="5" id="KW-0256">Endoplasmic reticulum</keyword>
<proteinExistence type="inferred from homology"/>
<name>A0A067PJM8_9AGAM</name>
<evidence type="ECO:0000313" key="6">
    <source>
        <dbReference type="EMBL" id="KDQ51232.1"/>
    </source>
</evidence>
<dbReference type="OrthoDB" id="422086at2759"/>
<evidence type="ECO:0000256" key="3">
    <source>
        <dbReference type="ARBA" id="ARBA00022989"/>
    </source>
</evidence>
<dbReference type="AlphaFoldDB" id="A0A067PJM8"/>